<protein>
    <recommendedName>
        <fullName evidence="9 10">D-alanyl-D-alanine dipeptidase</fullName>
        <shortName evidence="9 10">D-Ala-D-Ala dipeptidase</shortName>
        <ecNumber evidence="9 10">3.4.13.22</ecNumber>
    </recommendedName>
</protein>
<dbReference type="InterPro" id="IPR000755">
    <property type="entry name" value="A_A_dipeptidase"/>
</dbReference>
<gene>
    <name evidence="9" type="primary">ddpX</name>
    <name evidence="12" type="ORF">SAMN05216186_11928</name>
</gene>
<keyword evidence="3 9" id="KW-0479">Metal-binding</keyword>
<keyword evidence="5 9" id="KW-0862">Zinc</keyword>
<dbReference type="HAMAP" id="MF_01924">
    <property type="entry name" value="A_A_dipeptidase"/>
    <property type="match status" value="1"/>
</dbReference>
<comment type="similarity">
    <text evidence="9 10">Belongs to the peptidase M15D family.</text>
</comment>
<keyword evidence="13" id="KW-1185">Reference proteome</keyword>
<dbReference type="GO" id="GO:0006508">
    <property type="term" value="P:proteolysis"/>
    <property type="evidence" value="ECO:0007669"/>
    <property type="project" value="UniProtKB-KW"/>
</dbReference>
<reference evidence="12 13" key="1">
    <citation type="submission" date="2016-10" db="EMBL/GenBank/DDBJ databases">
        <authorList>
            <person name="de Groot N.N."/>
        </authorList>
    </citation>
    <scope>NUCLEOTIDE SEQUENCE [LARGE SCALE GENOMIC DNA]</scope>
    <source>
        <strain evidence="12 13">JCM 21544</strain>
    </source>
</reference>
<name>A0A1G9JE49_9PSED</name>
<evidence type="ECO:0000256" key="3">
    <source>
        <dbReference type="ARBA" id="ARBA00022723"/>
    </source>
</evidence>
<accession>A0A1G9JE49</accession>
<dbReference type="RefSeq" id="WP_084335738.1">
    <property type="nucleotide sequence ID" value="NZ_FNFD01000019.1"/>
</dbReference>
<feature type="site" description="Transition state stabilizer" evidence="9">
    <location>
        <position position="88"/>
    </location>
</feature>
<keyword evidence="6 9" id="KW-0224">Dipeptidase</keyword>
<dbReference type="Pfam" id="PF01427">
    <property type="entry name" value="Peptidase_M15"/>
    <property type="match status" value="1"/>
</dbReference>
<keyword evidence="4 9" id="KW-0378">Hydrolase</keyword>
<dbReference type="GO" id="GO:0071555">
    <property type="term" value="P:cell wall organization"/>
    <property type="evidence" value="ECO:0007669"/>
    <property type="project" value="UniProtKB-KW"/>
</dbReference>
<dbReference type="GO" id="GO:0008237">
    <property type="term" value="F:metallopeptidase activity"/>
    <property type="evidence" value="ECO:0007669"/>
    <property type="project" value="UniProtKB-KW"/>
</dbReference>
<dbReference type="AlphaFoldDB" id="A0A1G9JE49"/>
<feature type="binding site" evidence="9">
    <location>
        <position position="211"/>
    </location>
    <ligand>
        <name>Zn(2+)</name>
        <dbReference type="ChEBI" id="CHEBI:29105"/>
        <note>catalytic</note>
    </ligand>
</feature>
<dbReference type="CDD" id="cd14843">
    <property type="entry name" value="D-Ala-D-Ala_dipeptidase_like"/>
    <property type="match status" value="1"/>
</dbReference>
<dbReference type="PIRSF" id="PIRSF026671">
    <property type="entry name" value="AA_dipeptidase"/>
    <property type="match status" value="1"/>
</dbReference>
<dbReference type="Gene3D" id="3.30.1380.10">
    <property type="match status" value="1"/>
</dbReference>
<proteinExistence type="inferred from homology"/>
<dbReference type="InterPro" id="IPR009045">
    <property type="entry name" value="Zn_M74/Hedgehog-like"/>
</dbReference>
<dbReference type="PANTHER" id="PTHR43126:SF2">
    <property type="entry name" value="D-ALANYL-D-ALANINE DIPEPTIDASE"/>
    <property type="match status" value="1"/>
</dbReference>
<evidence type="ECO:0000256" key="10">
    <source>
        <dbReference type="PIRNR" id="PIRNR026671"/>
    </source>
</evidence>
<keyword evidence="7 9" id="KW-0482">Metalloprotease</keyword>
<dbReference type="PANTHER" id="PTHR43126">
    <property type="entry name" value="D-ALANYL-D-ALANINE DIPEPTIDASE"/>
    <property type="match status" value="1"/>
</dbReference>
<comment type="function">
    <text evidence="9 10">Catalyzes hydrolysis of the D-alanyl-D-alanine dipeptide.</text>
</comment>
<evidence type="ECO:0000256" key="5">
    <source>
        <dbReference type="ARBA" id="ARBA00022833"/>
    </source>
</evidence>
<dbReference type="STRING" id="137658.SAMN05216186_11928"/>
<sequence length="254" mass="28831">MLNLERPIPPQTDPDWDAIAAIPIAGCGEPMMAFGLAQNFLVYPAYYKQGIRNALPECHGRTGVFERLLTAASLLPEGVRLVVLDAWRPFAVQQYLYESLLDAVTARYPQLDDRRRQQLTRQFVSPPDNSRNAPSPHLTGGAVDVTLCDRHGRWLDMGTGFDEASPRSSTTAFEQLEQPTAEQEQVRRHRRWLHNAMIEAGFSNLPSEWWHYDFGDQLWAWHSGAQAALYGPTQVHSLESLWHRQLAEQTIDPT</sequence>
<organism evidence="12 13">
    <name type="scientific">Pseudomonas indica</name>
    <dbReference type="NCBI Taxonomy" id="137658"/>
    <lineage>
        <taxon>Bacteria</taxon>
        <taxon>Pseudomonadati</taxon>
        <taxon>Pseudomonadota</taxon>
        <taxon>Gammaproteobacteria</taxon>
        <taxon>Pseudomonadales</taxon>
        <taxon>Pseudomonadaceae</taxon>
        <taxon>Pseudomonas</taxon>
    </lineage>
</organism>
<evidence type="ECO:0000256" key="1">
    <source>
        <dbReference type="ARBA" id="ARBA00001362"/>
    </source>
</evidence>
<feature type="region of interest" description="Disordered" evidence="11">
    <location>
        <begin position="121"/>
        <end position="142"/>
    </location>
</feature>
<evidence type="ECO:0000256" key="9">
    <source>
        <dbReference type="HAMAP-Rule" id="MF_01924"/>
    </source>
</evidence>
<keyword evidence="2 9" id="KW-0645">Protease</keyword>
<evidence type="ECO:0000256" key="4">
    <source>
        <dbReference type="ARBA" id="ARBA00022801"/>
    </source>
</evidence>
<dbReference type="GO" id="GO:0008270">
    <property type="term" value="F:zinc ion binding"/>
    <property type="evidence" value="ECO:0007669"/>
    <property type="project" value="UniProtKB-UniRule"/>
</dbReference>
<dbReference type="EMBL" id="FNFD01000019">
    <property type="protein sequence ID" value="SDL35718.1"/>
    <property type="molecule type" value="Genomic_DNA"/>
</dbReference>
<feature type="binding site" evidence="9">
    <location>
        <position position="144"/>
    </location>
    <ligand>
        <name>Zn(2+)</name>
        <dbReference type="ChEBI" id="CHEBI:29105"/>
        <note>catalytic</note>
    </ligand>
</feature>
<evidence type="ECO:0000256" key="2">
    <source>
        <dbReference type="ARBA" id="ARBA00022670"/>
    </source>
</evidence>
<dbReference type="SUPFAM" id="SSF55166">
    <property type="entry name" value="Hedgehog/DD-peptidase"/>
    <property type="match status" value="1"/>
</dbReference>
<evidence type="ECO:0000313" key="13">
    <source>
        <dbReference type="Proteomes" id="UP000198706"/>
    </source>
</evidence>
<evidence type="ECO:0000256" key="6">
    <source>
        <dbReference type="ARBA" id="ARBA00022997"/>
    </source>
</evidence>
<evidence type="ECO:0000313" key="12">
    <source>
        <dbReference type="EMBL" id="SDL35718.1"/>
    </source>
</evidence>
<feature type="binding site" evidence="9">
    <location>
        <position position="137"/>
    </location>
    <ligand>
        <name>Zn(2+)</name>
        <dbReference type="ChEBI" id="CHEBI:29105"/>
        <note>catalytic</note>
    </ligand>
</feature>
<comment type="cofactor">
    <cofactor evidence="9">
        <name>Zn(2+)</name>
        <dbReference type="ChEBI" id="CHEBI:29105"/>
    </cofactor>
    <text evidence="9">Binds 1 zinc ion per subunit.</text>
</comment>
<evidence type="ECO:0000256" key="7">
    <source>
        <dbReference type="ARBA" id="ARBA00023049"/>
    </source>
</evidence>
<dbReference type="EC" id="3.4.13.22" evidence="9 10"/>
<evidence type="ECO:0000256" key="8">
    <source>
        <dbReference type="ARBA" id="ARBA00023316"/>
    </source>
</evidence>
<feature type="active site" description="Proton donor/acceptor" evidence="9">
    <location>
        <position position="208"/>
    </location>
</feature>
<dbReference type="Proteomes" id="UP000198706">
    <property type="component" value="Unassembled WGS sequence"/>
</dbReference>
<comment type="catalytic activity">
    <reaction evidence="1 9 10">
        <text>D-alanyl-D-alanine + H2O = 2 D-alanine</text>
        <dbReference type="Rhea" id="RHEA:20661"/>
        <dbReference type="ChEBI" id="CHEBI:15377"/>
        <dbReference type="ChEBI" id="CHEBI:57416"/>
        <dbReference type="ChEBI" id="CHEBI:57822"/>
        <dbReference type="EC" id="3.4.13.22"/>
    </reaction>
</comment>
<evidence type="ECO:0000256" key="11">
    <source>
        <dbReference type="SAM" id="MobiDB-lite"/>
    </source>
</evidence>
<keyword evidence="8 10" id="KW-0961">Cell wall biogenesis/degradation</keyword>
<dbReference type="GO" id="GO:0160237">
    <property type="term" value="F:D-Ala-D-Ala dipeptidase activity"/>
    <property type="evidence" value="ECO:0007669"/>
    <property type="project" value="UniProtKB-EC"/>
</dbReference>